<evidence type="ECO:0000256" key="6">
    <source>
        <dbReference type="ARBA" id="ARBA00022737"/>
    </source>
</evidence>
<dbReference type="PANTHER" id="PTHR45527:SF1">
    <property type="entry name" value="FATTY ACID SYNTHASE"/>
    <property type="match status" value="1"/>
</dbReference>
<dbReference type="FunFam" id="2.30.38.10:FF:000001">
    <property type="entry name" value="Non-ribosomal peptide synthetase PvdI"/>
    <property type="match status" value="1"/>
</dbReference>
<dbReference type="FunFam" id="3.40.50.12780:FF:000012">
    <property type="entry name" value="Non-ribosomal peptide synthetase"/>
    <property type="match status" value="1"/>
</dbReference>
<dbReference type="InterPro" id="IPR045851">
    <property type="entry name" value="AMP-bd_C_sf"/>
</dbReference>
<dbReference type="Gene3D" id="1.10.287.490">
    <property type="entry name" value="Helix hairpin bin"/>
    <property type="match status" value="1"/>
</dbReference>
<accession>A0AAP3DH37</accession>
<dbReference type="FunFam" id="3.40.50.980:FF:000001">
    <property type="entry name" value="Non-ribosomal peptide synthetase"/>
    <property type="match status" value="1"/>
</dbReference>
<dbReference type="Gene3D" id="2.30.38.10">
    <property type="entry name" value="Luciferase, Domain 3"/>
    <property type="match status" value="1"/>
</dbReference>
<dbReference type="GO" id="GO:0005737">
    <property type="term" value="C:cytoplasm"/>
    <property type="evidence" value="ECO:0007669"/>
    <property type="project" value="TreeGrafter"/>
</dbReference>
<dbReference type="InterPro" id="IPR000873">
    <property type="entry name" value="AMP-dep_synth/lig_dom"/>
</dbReference>
<evidence type="ECO:0000256" key="4">
    <source>
        <dbReference type="ARBA" id="ARBA00022553"/>
    </source>
</evidence>
<dbReference type="GO" id="GO:0017000">
    <property type="term" value="P:antibiotic biosynthetic process"/>
    <property type="evidence" value="ECO:0007669"/>
    <property type="project" value="UniProtKB-KW"/>
</dbReference>
<evidence type="ECO:0000256" key="2">
    <source>
        <dbReference type="ARBA" id="ARBA00006432"/>
    </source>
</evidence>
<reference evidence="10" key="1">
    <citation type="submission" date="2022-09" db="EMBL/GenBank/DDBJ databases">
        <title>Genome analysis and characterization of larvicidal activity of Brevibacillus strains.</title>
        <authorList>
            <person name="Patrusheva E.V."/>
            <person name="Izotova A.O."/>
            <person name="Toshchakov S.V."/>
            <person name="Sineoky S.P."/>
        </authorList>
    </citation>
    <scope>NUCLEOTIDE SEQUENCE</scope>
    <source>
        <strain evidence="10">VKPM_B-13247</strain>
    </source>
</reference>
<dbReference type="NCBIfam" id="TIGR01733">
    <property type="entry name" value="AA-adenyl-dom"/>
    <property type="match status" value="1"/>
</dbReference>
<evidence type="ECO:0000313" key="10">
    <source>
        <dbReference type="EMBL" id="MCZ0808011.1"/>
    </source>
</evidence>
<keyword evidence="8" id="KW-0511">Multifunctional enzyme</keyword>
<dbReference type="FunFam" id="3.30.300.30:FF:000010">
    <property type="entry name" value="Enterobactin synthetase component F"/>
    <property type="match status" value="1"/>
</dbReference>
<dbReference type="InterPro" id="IPR001242">
    <property type="entry name" value="Condensation_dom"/>
</dbReference>
<sequence>MKSLTDRINLLSDKQRELLEKQLKKKNVDVNKIGINKEMINPRGHSNASPLTYDQERLWFFNRMHPESHTYNVYGAAKLTGTVHHWALEKSINEIVKRHEAWRTVFDSVDGQARQIVLPELHISVPEVDLRLVPDEIRDEEVQRQMKEEVQRLFDLKKGPLIRFKLFHVSNSESMLVMTVHHIVIDRITFSIFFKELSLHYQAVLTGIPVQLSELPIQYADYAEWQRNYFEGETKEKLLTFWREQLADCDYVLDISTDFPRPPAITYRGARCFIQTPLEVLNGLKAIGQKENASAFMIILAAFKLLLYRYTGQSDILVGTPLANRSRVEMEDVMGYFLTMGTLRTRMSKDMTFIQLLHSVRETALAVYKHQDMPIGLLIDELKVPMDVSRNPLVQAIFVYVDVPEEKLQLPDLTVEFEMIDAETAKYDITAGFSETEKGLEGFFEYSPDLFRKDTIERMREHWHRLLHAILENPHSSISDLAMLTEEEEQQLLIDWNKTNQPFSDNACIHELFEAQVEKTPDQIALKHNDQVITYEELNKRANQVAHLLKKRGVERETLVGLYMERSIEMIVGVLGILKAGGAYIPIDPIYPIERVRHILQDSGLQIVLTSQHLNELMSKEGRECICLDSEQEAIACEDIQNLPTQANAHSLAYVIYTSGSTGDPKGVMIEHQGLCNITEDTINTFDITSDSKLIQFFSISFDASAHEIFSSLCAGATLCLTSPDVRAGGKNLLAFLHENQITTMFITPSVLATLNPDELPESLQMVLSAGELCTVDMAEWSKGPRKLYNGYGQTETSIISMVHLCTQESLSGQVGRPFANMQVYILDDSLNPVPIGVKGEIYVGGVGVARGYMNQTELTTAKFVHHRFALDQSARLYRTGDLGRFLVDGTIEYLGRRDNQIKIRGYRIELDEIGNVLVQHPSVNQAKVSVHSDTTNKDRLVSYIVIEEGQEISSAELRTYLQQKLPDYMVPAYYIFVDSLPKTTNGKINRDLLPAPEESFSQHMIEYVPPKNEWESKLARIWGQVLNLKQVSVVGNFFDLGGHSLKTAELVDKIKETFQVELLLRNVFEYPTVRQMALLLEKGLVQKKPFISFRDNTEQAKEVICFPPMTGQGVLYKALHQKISGCTLHAFDFIRGEDRIEQYVHHIKEAQSEGPYVVLGYSAGGNLAFEVAKKLEECGLPVSDLIIVDAPLRVEALQLDVEKIQSEAEALVNLMAQHLGEDIRSVADQNIDLIKEYYDYTNKVINEGVLSANIHIITSNETTRGDIQSWENSTINQVFVHKGSGEHMNMLIDPKNLNENSRIISTILKGQNKQDGGK</sequence>
<comment type="caution">
    <text evidence="10">The sequence shown here is derived from an EMBL/GenBank/DDBJ whole genome shotgun (WGS) entry which is preliminary data.</text>
</comment>
<organism evidence="10 11">
    <name type="scientific">Brevibacillus laterosporus</name>
    <name type="common">Bacillus laterosporus</name>
    <dbReference type="NCBI Taxonomy" id="1465"/>
    <lineage>
        <taxon>Bacteria</taxon>
        <taxon>Bacillati</taxon>
        <taxon>Bacillota</taxon>
        <taxon>Bacilli</taxon>
        <taxon>Bacillales</taxon>
        <taxon>Paenibacillaceae</taxon>
        <taxon>Brevibacillus</taxon>
    </lineage>
</organism>
<dbReference type="GO" id="GO:0043041">
    <property type="term" value="P:amino acid activation for nonribosomal peptide biosynthetic process"/>
    <property type="evidence" value="ECO:0007669"/>
    <property type="project" value="TreeGrafter"/>
</dbReference>
<dbReference type="InterPro" id="IPR029058">
    <property type="entry name" value="AB_hydrolase_fold"/>
</dbReference>
<evidence type="ECO:0000256" key="5">
    <source>
        <dbReference type="ARBA" id="ARBA00022598"/>
    </source>
</evidence>
<dbReference type="GO" id="GO:0016874">
    <property type="term" value="F:ligase activity"/>
    <property type="evidence" value="ECO:0007669"/>
    <property type="project" value="UniProtKB-KW"/>
</dbReference>
<dbReference type="Pfam" id="PF00550">
    <property type="entry name" value="PP-binding"/>
    <property type="match status" value="1"/>
</dbReference>
<feature type="domain" description="Carrier" evidence="9">
    <location>
        <begin position="1010"/>
        <end position="1085"/>
    </location>
</feature>
<dbReference type="InterPro" id="IPR009081">
    <property type="entry name" value="PP-bd_ACP"/>
</dbReference>
<dbReference type="GO" id="GO:0008610">
    <property type="term" value="P:lipid biosynthetic process"/>
    <property type="evidence" value="ECO:0007669"/>
    <property type="project" value="UniProtKB-ARBA"/>
</dbReference>
<dbReference type="PROSITE" id="PS00455">
    <property type="entry name" value="AMP_BINDING"/>
    <property type="match status" value="1"/>
</dbReference>
<evidence type="ECO:0000256" key="7">
    <source>
        <dbReference type="ARBA" id="ARBA00023194"/>
    </source>
</evidence>
<comment type="cofactor">
    <cofactor evidence="1">
        <name>pantetheine 4'-phosphate</name>
        <dbReference type="ChEBI" id="CHEBI:47942"/>
    </cofactor>
</comment>
<dbReference type="GO" id="GO:0031177">
    <property type="term" value="F:phosphopantetheine binding"/>
    <property type="evidence" value="ECO:0007669"/>
    <property type="project" value="TreeGrafter"/>
</dbReference>
<dbReference type="Gene3D" id="3.30.559.10">
    <property type="entry name" value="Chloramphenicol acetyltransferase-like domain"/>
    <property type="match status" value="1"/>
</dbReference>
<dbReference type="Pfam" id="PF13193">
    <property type="entry name" value="AMP-binding_C"/>
    <property type="match status" value="1"/>
</dbReference>
<evidence type="ECO:0000256" key="3">
    <source>
        <dbReference type="ARBA" id="ARBA00022450"/>
    </source>
</evidence>
<dbReference type="SUPFAM" id="SSF56801">
    <property type="entry name" value="Acetyl-CoA synthetase-like"/>
    <property type="match status" value="1"/>
</dbReference>
<protein>
    <submittedName>
        <fullName evidence="10">Non-ribosomal peptide synthetase</fullName>
    </submittedName>
</protein>
<dbReference type="FunFam" id="1.10.1200.10:FF:000005">
    <property type="entry name" value="Nonribosomal peptide synthetase 1"/>
    <property type="match status" value="1"/>
</dbReference>
<comment type="similarity">
    <text evidence="2">Belongs to the ATP-dependent AMP-binding enzyme family.</text>
</comment>
<dbReference type="Proteomes" id="UP001077662">
    <property type="component" value="Unassembled WGS sequence"/>
</dbReference>
<keyword evidence="7" id="KW-0045">Antibiotic biosynthesis</keyword>
<dbReference type="Gene3D" id="3.40.50.980">
    <property type="match status" value="2"/>
</dbReference>
<dbReference type="SUPFAM" id="SSF47336">
    <property type="entry name" value="ACP-like"/>
    <property type="match status" value="1"/>
</dbReference>
<keyword evidence="4" id="KW-0597">Phosphoprotein</keyword>
<dbReference type="Pfam" id="PF00668">
    <property type="entry name" value="Condensation"/>
    <property type="match status" value="1"/>
</dbReference>
<dbReference type="PROSITE" id="PS00012">
    <property type="entry name" value="PHOSPHOPANTETHEINE"/>
    <property type="match status" value="1"/>
</dbReference>
<dbReference type="Gene3D" id="3.30.300.30">
    <property type="match status" value="1"/>
</dbReference>
<dbReference type="InterPro" id="IPR036736">
    <property type="entry name" value="ACP-like_sf"/>
</dbReference>
<dbReference type="InterPro" id="IPR006162">
    <property type="entry name" value="Ppantetheine_attach_site"/>
</dbReference>
<keyword evidence="6" id="KW-0677">Repeat</keyword>
<dbReference type="InterPro" id="IPR020845">
    <property type="entry name" value="AMP-binding_CS"/>
</dbReference>
<dbReference type="RefSeq" id="WP_104149314.1">
    <property type="nucleotide sequence ID" value="NZ_JANSGW010000017.1"/>
</dbReference>
<proteinExistence type="inferred from homology"/>
<keyword evidence="5" id="KW-0436">Ligase</keyword>
<keyword evidence="3" id="KW-0596">Phosphopantetheine</keyword>
<dbReference type="SUPFAM" id="SSF53474">
    <property type="entry name" value="alpha/beta-Hydrolases"/>
    <property type="match status" value="1"/>
</dbReference>
<gene>
    <name evidence="10" type="ORF">O0554_14010</name>
</gene>
<dbReference type="InterPro" id="IPR025110">
    <property type="entry name" value="AMP-bd_C"/>
</dbReference>
<evidence type="ECO:0000256" key="8">
    <source>
        <dbReference type="ARBA" id="ARBA00023268"/>
    </source>
</evidence>
<dbReference type="Gene3D" id="3.40.50.1820">
    <property type="entry name" value="alpha/beta hydrolase"/>
    <property type="match status" value="1"/>
</dbReference>
<dbReference type="CDD" id="cd19531">
    <property type="entry name" value="LCL_NRPS-like"/>
    <property type="match status" value="1"/>
</dbReference>
<dbReference type="PROSITE" id="PS50075">
    <property type="entry name" value="CARRIER"/>
    <property type="match status" value="1"/>
</dbReference>
<dbReference type="CDD" id="cd05930">
    <property type="entry name" value="A_NRPS"/>
    <property type="match status" value="1"/>
</dbReference>
<dbReference type="SUPFAM" id="SSF52777">
    <property type="entry name" value="CoA-dependent acyltransferases"/>
    <property type="match status" value="2"/>
</dbReference>
<dbReference type="PANTHER" id="PTHR45527">
    <property type="entry name" value="NONRIBOSOMAL PEPTIDE SYNTHETASE"/>
    <property type="match status" value="1"/>
</dbReference>
<dbReference type="GO" id="GO:0044550">
    <property type="term" value="P:secondary metabolite biosynthetic process"/>
    <property type="evidence" value="ECO:0007669"/>
    <property type="project" value="UniProtKB-ARBA"/>
</dbReference>
<dbReference type="InterPro" id="IPR010071">
    <property type="entry name" value="AA_adenyl_dom"/>
</dbReference>
<evidence type="ECO:0000313" key="11">
    <source>
        <dbReference type="Proteomes" id="UP001077662"/>
    </source>
</evidence>
<dbReference type="InterPro" id="IPR023213">
    <property type="entry name" value="CAT-like_dom_sf"/>
</dbReference>
<evidence type="ECO:0000259" key="9">
    <source>
        <dbReference type="PROSITE" id="PS50075"/>
    </source>
</evidence>
<dbReference type="Pfam" id="PF00501">
    <property type="entry name" value="AMP-binding"/>
    <property type="match status" value="1"/>
</dbReference>
<evidence type="ECO:0000256" key="1">
    <source>
        <dbReference type="ARBA" id="ARBA00001957"/>
    </source>
</evidence>
<dbReference type="EMBL" id="JAPTNE010000017">
    <property type="protein sequence ID" value="MCZ0808011.1"/>
    <property type="molecule type" value="Genomic_DNA"/>
</dbReference>
<dbReference type="Gene3D" id="3.30.559.30">
    <property type="entry name" value="Nonribosomal peptide synthetase, condensation domain"/>
    <property type="match status" value="1"/>
</dbReference>
<dbReference type="Gene3D" id="1.10.1200.10">
    <property type="entry name" value="ACP-like"/>
    <property type="match status" value="1"/>
</dbReference>
<dbReference type="InterPro" id="IPR001031">
    <property type="entry name" value="Thioesterase"/>
</dbReference>
<dbReference type="Pfam" id="PF00975">
    <property type="entry name" value="Thioesterase"/>
    <property type="match status" value="1"/>
</dbReference>
<name>A0AAP3DH37_BRELA</name>